<accession>V5SGW7</accession>
<protein>
    <recommendedName>
        <fullName evidence="7">Protein-methionine-sulfoxide reductase heme-binding subunit MsrQ</fullName>
    </recommendedName>
    <alternativeName>
        <fullName evidence="7">Flavocytochrome MsrQ</fullName>
    </alternativeName>
</protein>
<dbReference type="NCBIfam" id="NF003833">
    <property type="entry name" value="PRK05419.1-5"/>
    <property type="match status" value="1"/>
</dbReference>
<keyword evidence="7" id="KW-0285">Flavoprotein</keyword>
<evidence type="ECO:0000256" key="4">
    <source>
        <dbReference type="ARBA" id="ARBA00022989"/>
    </source>
</evidence>
<keyword evidence="10" id="KW-1185">Reference proteome</keyword>
<comment type="subunit">
    <text evidence="7">Heterodimer of a catalytic subunit (MsrP) and a heme-binding subunit (MsrQ).</text>
</comment>
<keyword evidence="4 7" id="KW-1133">Transmembrane helix</keyword>
<comment type="subcellular location">
    <subcellularLocation>
        <location evidence="7">Cell membrane</location>
        <topology evidence="7">Multi-pass membrane protein</topology>
    </subcellularLocation>
    <subcellularLocation>
        <location evidence="1">Membrane</location>
        <topology evidence="1">Multi-pass membrane protein</topology>
    </subcellularLocation>
</comment>
<keyword evidence="7" id="KW-0349">Heme</keyword>
<dbReference type="PANTHER" id="PTHR36964:SF1">
    <property type="entry name" value="PROTEIN-METHIONINE-SULFOXIDE REDUCTASE HEME-BINDING SUBUNIT MSRQ"/>
    <property type="match status" value="1"/>
</dbReference>
<sequence length="222" mass="24427">MGGRPTADDLQSPPPNLPHRGGGARLSWLGPGSWALYALGLSPGVWTFYLGLNDQLGADPLKVLERTLGLWALRFLVIGLAVTPLRKIGGPNLIRYRRTFGLLAFFYALFHVVVYVVLDQGLDVSAIVADIVKRPYITIGMVAFLILVPLAVTSNATMIRRLGGHAWQRLHRWVYLAAAAGALHFIMLLKTVTFEAAFYAAAVALLLAFRLVGRRPFNPLRR</sequence>
<dbReference type="InterPro" id="IPR013130">
    <property type="entry name" value="Fe3_Rdtase_TM_dom"/>
</dbReference>
<feature type="transmembrane region" description="Helical" evidence="7">
    <location>
        <begin position="100"/>
        <end position="118"/>
    </location>
</feature>
<feature type="transmembrane region" description="Helical" evidence="7">
    <location>
        <begin position="173"/>
        <end position="190"/>
    </location>
</feature>
<proteinExistence type="inferred from homology"/>
<dbReference type="HOGENOM" id="CLU_080662_2_0_5"/>
<dbReference type="EMBL" id="CP006912">
    <property type="protein sequence ID" value="AHB49773.1"/>
    <property type="molecule type" value="Genomic_DNA"/>
</dbReference>
<reference evidence="9 10" key="1">
    <citation type="journal article" date="2014" name="Genome Announc.">
        <title>Complete Genome Sequence of Hyphomicrobium nitrativorans Strain NL23, a Denitrifying Bacterium Isolated from Biofilm of a Methanol-Fed Denitrification System Treating Seawater at the Montreal Biodome.</title>
        <authorList>
            <person name="Martineau C."/>
            <person name="Villeneuve C."/>
            <person name="Mauffrey F."/>
            <person name="Villemur R."/>
        </authorList>
    </citation>
    <scope>NUCLEOTIDE SEQUENCE [LARGE SCALE GENOMIC DNA]</scope>
    <source>
        <strain evidence="9">NL23</strain>
    </source>
</reference>
<evidence type="ECO:0000256" key="1">
    <source>
        <dbReference type="ARBA" id="ARBA00004141"/>
    </source>
</evidence>
<comment type="cofactor">
    <cofactor evidence="7">
        <name>heme b</name>
        <dbReference type="ChEBI" id="CHEBI:60344"/>
    </cofactor>
    <text evidence="7">Binds 1 heme b (iron(II)-protoporphyrin IX) group per subunit.</text>
</comment>
<dbReference type="PANTHER" id="PTHR36964">
    <property type="entry name" value="PROTEIN-METHIONINE-SULFOXIDE REDUCTASE HEME-BINDING SUBUNIT MSRQ"/>
    <property type="match status" value="1"/>
</dbReference>
<feature type="transmembrane region" description="Helical" evidence="7">
    <location>
        <begin position="196"/>
        <end position="213"/>
    </location>
</feature>
<keyword evidence="5 7" id="KW-0408">Iron</keyword>
<dbReference type="GO" id="GO:0046872">
    <property type="term" value="F:metal ion binding"/>
    <property type="evidence" value="ECO:0007669"/>
    <property type="project" value="UniProtKB-KW"/>
</dbReference>
<feature type="domain" description="Ferric oxidoreductase" evidence="8">
    <location>
        <begin position="68"/>
        <end position="181"/>
    </location>
</feature>
<evidence type="ECO:0000259" key="8">
    <source>
        <dbReference type="Pfam" id="PF01794"/>
    </source>
</evidence>
<dbReference type="HAMAP" id="MF_01207">
    <property type="entry name" value="MsrQ"/>
    <property type="match status" value="1"/>
</dbReference>
<keyword evidence="7" id="KW-0249">Electron transport</keyword>
<evidence type="ECO:0000256" key="6">
    <source>
        <dbReference type="ARBA" id="ARBA00023136"/>
    </source>
</evidence>
<dbReference type="Proteomes" id="UP000018542">
    <property type="component" value="Chromosome"/>
</dbReference>
<evidence type="ECO:0000313" key="9">
    <source>
        <dbReference type="EMBL" id="AHB49773.1"/>
    </source>
</evidence>
<evidence type="ECO:0000256" key="7">
    <source>
        <dbReference type="HAMAP-Rule" id="MF_01207"/>
    </source>
</evidence>
<keyword evidence="7" id="KW-0288">FMN</keyword>
<dbReference type="GO" id="GO:0020037">
    <property type="term" value="F:heme binding"/>
    <property type="evidence" value="ECO:0007669"/>
    <property type="project" value="UniProtKB-UniRule"/>
</dbReference>
<dbReference type="InterPro" id="IPR022837">
    <property type="entry name" value="MsrQ-like"/>
</dbReference>
<feature type="transmembrane region" description="Helical" evidence="7">
    <location>
        <begin position="134"/>
        <end position="152"/>
    </location>
</feature>
<dbReference type="GO" id="GO:0030091">
    <property type="term" value="P:protein repair"/>
    <property type="evidence" value="ECO:0007669"/>
    <property type="project" value="UniProtKB-UniRule"/>
</dbReference>
<keyword evidence="7" id="KW-0479">Metal-binding</keyword>
<comment type="cofactor">
    <cofactor evidence="7">
        <name>FMN</name>
        <dbReference type="ChEBI" id="CHEBI:58210"/>
    </cofactor>
    <text evidence="7">Binds 1 FMN per subunit.</text>
</comment>
<comment type="similarity">
    <text evidence="7">Belongs to the MsrQ family.</text>
</comment>
<dbReference type="STRING" id="1029756.W911_17440"/>
<evidence type="ECO:0000256" key="3">
    <source>
        <dbReference type="ARBA" id="ARBA00022692"/>
    </source>
</evidence>
<dbReference type="GO" id="GO:0009055">
    <property type="term" value="F:electron transfer activity"/>
    <property type="evidence" value="ECO:0007669"/>
    <property type="project" value="UniProtKB-UniRule"/>
</dbReference>
<name>V5SGW7_9HYPH</name>
<feature type="transmembrane region" description="Helical" evidence="7">
    <location>
        <begin position="71"/>
        <end position="88"/>
    </location>
</feature>
<dbReference type="AlphaFoldDB" id="V5SGW7"/>
<evidence type="ECO:0000256" key="5">
    <source>
        <dbReference type="ARBA" id="ARBA00023004"/>
    </source>
</evidence>
<keyword evidence="7" id="KW-1003">Cell membrane</keyword>
<evidence type="ECO:0000256" key="2">
    <source>
        <dbReference type="ARBA" id="ARBA00022448"/>
    </source>
</evidence>
<comment type="function">
    <text evidence="7">Part of the MsrPQ system that repairs oxidized periplasmic proteins containing methionine sulfoxide residues (Met-O), using respiratory chain electrons. Thus protects these proteins from oxidative-stress damage caused by reactive species of oxygen and chlorine generated by the host defense mechanisms. MsrPQ is essential for the maintenance of envelope integrity under bleach stress, rescuing a wide series of structurally unrelated periplasmic proteins from methionine oxidation. MsrQ provides electrons for reduction to the reductase catalytic subunit MsrP, using the quinone pool of the respiratory chain.</text>
</comment>
<keyword evidence="6 7" id="KW-0472">Membrane</keyword>
<evidence type="ECO:0000313" key="10">
    <source>
        <dbReference type="Proteomes" id="UP000018542"/>
    </source>
</evidence>
<keyword evidence="2 7" id="KW-0813">Transport</keyword>
<dbReference type="GO" id="GO:0010181">
    <property type="term" value="F:FMN binding"/>
    <property type="evidence" value="ECO:0007669"/>
    <property type="project" value="UniProtKB-UniRule"/>
</dbReference>
<feature type="transmembrane region" description="Helical" evidence="7">
    <location>
        <begin position="34"/>
        <end position="51"/>
    </location>
</feature>
<organism evidence="9 10">
    <name type="scientific">Hyphomicrobium nitrativorans NL23</name>
    <dbReference type="NCBI Taxonomy" id="1029756"/>
    <lineage>
        <taxon>Bacteria</taxon>
        <taxon>Pseudomonadati</taxon>
        <taxon>Pseudomonadota</taxon>
        <taxon>Alphaproteobacteria</taxon>
        <taxon>Hyphomicrobiales</taxon>
        <taxon>Hyphomicrobiaceae</taxon>
        <taxon>Hyphomicrobium</taxon>
    </lineage>
</organism>
<dbReference type="KEGG" id="hni:W911_17440"/>
<dbReference type="GO" id="GO:0005886">
    <property type="term" value="C:plasma membrane"/>
    <property type="evidence" value="ECO:0007669"/>
    <property type="project" value="UniProtKB-SubCell"/>
</dbReference>
<dbReference type="GO" id="GO:0016679">
    <property type="term" value="F:oxidoreductase activity, acting on diphenols and related substances as donors"/>
    <property type="evidence" value="ECO:0007669"/>
    <property type="project" value="TreeGrafter"/>
</dbReference>
<keyword evidence="3 7" id="KW-0812">Transmembrane</keyword>
<dbReference type="PATRIC" id="fig|1029756.8.peg.3627"/>
<dbReference type="Pfam" id="PF01794">
    <property type="entry name" value="Ferric_reduct"/>
    <property type="match status" value="1"/>
</dbReference>
<gene>
    <name evidence="7" type="primary">msrQ</name>
    <name evidence="9" type="ORF">W911_17440</name>
</gene>
<dbReference type="RefSeq" id="WP_023788775.1">
    <property type="nucleotide sequence ID" value="NC_022997.1"/>
</dbReference>